<evidence type="ECO:0000313" key="3">
    <source>
        <dbReference type="EMBL" id="KAJ8869827.1"/>
    </source>
</evidence>
<keyword evidence="4" id="KW-1185">Reference proteome</keyword>
<reference evidence="3 4" key="1">
    <citation type="submission" date="2023-02" db="EMBL/GenBank/DDBJ databases">
        <title>LHISI_Scaffold_Assembly.</title>
        <authorList>
            <person name="Stuart O.P."/>
            <person name="Cleave R."/>
            <person name="Magrath M.J.L."/>
            <person name="Mikheyev A.S."/>
        </authorList>
    </citation>
    <scope>NUCLEOTIDE SEQUENCE [LARGE SCALE GENOMIC DNA]</scope>
    <source>
        <strain evidence="3">Daus_M_001</strain>
        <tissue evidence="3">Leg muscle</tissue>
    </source>
</reference>
<feature type="transmembrane region" description="Helical" evidence="2">
    <location>
        <begin position="58"/>
        <end position="79"/>
    </location>
</feature>
<organism evidence="3 4">
    <name type="scientific">Dryococelus australis</name>
    <dbReference type="NCBI Taxonomy" id="614101"/>
    <lineage>
        <taxon>Eukaryota</taxon>
        <taxon>Metazoa</taxon>
        <taxon>Ecdysozoa</taxon>
        <taxon>Arthropoda</taxon>
        <taxon>Hexapoda</taxon>
        <taxon>Insecta</taxon>
        <taxon>Pterygota</taxon>
        <taxon>Neoptera</taxon>
        <taxon>Polyneoptera</taxon>
        <taxon>Phasmatodea</taxon>
        <taxon>Verophasmatodea</taxon>
        <taxon>Anareolatae</taxon>
        <taxon>Phasmatidae</taxon>
        <taxon>Eurycanthinae</taxon>
        <taxon>Dryococelus</taxon>
    </lineage>
</organism>
<protein>
    <submittedName>
        <fullName evidence="3">Uncharacterized protein</fullName>
    </submittedName>
</protein>
<sequence>MTETPRLARRGDEALGVHVSVARTAPSLLDLGRTDVTTQPPSNGPIEQPQLQENFTEIFMVTLAAAVVLCSLFYVVYVIRKYCFDPGLPKPLPSNNRSKKVVGHLGKMKIRFRSGDFCGRERLSFAFELKESRLESRCNDLKLEETRSVTAERQAASRQPQEEPLDLTRKKILLLYARDCAQFNDLMATFRNLLKNNNFERFGRHLTVRSSEPMRAIKVSTEQHRNEGVGETGDPREGPPTNSIVQHDSHMRKSARIALVGGERANRSATAAPISIAVDKALSPTYLPIKYPVYQLISKDIVYDCYDPAHRRQVDQSPTLWMRCLVEDSSVRVVVVSSKCARLQQLALMNGYKLSYKEPHYLDRLFIYGLCDAMTIYRNIYQKIFSVT</sequence>
<dbReference type="EMBL" id="JARBHB010000013">
    <property type="protein sequence ID" value="KAJ8869827.1"/>
    <property type="molecule type" value="Genomic_DNA"/>
</dbReference>
<keyword evidence="2" id="KW-0812">Transmembrane</keyword>
<evidence type="ECO:0000313" key="4">
    <source>
        <dbReference type="Proteomes" id="UP001159363"/>
    </source>
</evidence>
<name>A0ABQ9GBP2_9NEOP</name>
<proteinExistence type="predicted"/>
<dbReference type="Proteomes" id="UP001159363">
    <property type="component" value="Chromosome 12"/>
</dbReference>
<keyword evidence="2" id="KW-0472">Membrane</keyword>
<keyword evidence="2" id="KW-1133">Transmembrane helix</keyword>
<feature type="compositionally biased region" description="Basic and acidic residues" evidence="1">
    <location>
        <begin position="221"/>
        <end position="237"/>
    </location>
</feature>
<comment type="caution">
    <text evidence="3">The sequence shown here is derived from an EMBL/GenBank/DDBJ whole genome shotgun (WGS) entry which is preliminary data.</text>
</comment>
<feature type="region of interest" description="Disordered" evidence="1">
    <location>
        <begin position="221"/>
        <end position="248"/>
    </location>
</feature>
<evidence type="ECO:0000256" key="2">
    <source>
        <dbReference type="SAM" id="Phobius"/>
    </source>
</evidence>
<accession>A0ABQ9GBP2</accession>
<evidence type="ECO:0000256" key="1">
    <source>
        <dbReference type="SAM" id="MobiDB-lite"/>
    </source>
</evidence>
<gene>
    <name evidence="3" type="ORF">PR048_028836</name>
</gene>